<dbReference type="PROSITE" id="PS00933">
    <property type="entry name" value="FGGY_KINASES_1"/>
    <property type="match status" value="1"/>
</dbReference>
<evidence type="ECO:0000256" key="5">
    <source>
        <dbReference type="ARBA" id="ARBA00022840"/>
    </source>
</evidence>
<dbReference type="PANTHER" id="PTHR10196:SF69">
    <property type="entry name" value="GLYCEROL KINASE"/>
    <property type="match status" value="1"/>
</dbReference>
<comment type="caution">
    <text evidence="10">The sequence shown here is derived from an EMBL/GenBank/DDBJ whole genome shotgun (WGS) entry which is preliminary data.</text>
</comment>
<keyword evidence="2 7" id="KW-0808">Transferase</keyword>
<feature type="domain" description="Carbohydrate kinase FGGY N-terminal" evidence="8">
    <location>
        <begin position="6"/>
        <end position="225"/>
    </location>
</feature>
<dbReference type="OrthoDB" id="9805576at2"/>
<dbReference type="InterPro" id="IPR000577">
    <property type="entry name" value="Carb_kinase_FGGY"/>
</dbReference>
<evidence type="ECO:0000256" key="7">
    <source>
        <dbReference type="RuleBase" id="RU003733"/>
    </source>
</evidence>
<dbReference type="RefSeq" id="WP_010757451.1">
    <property type="nucleotide sequence ID" value="NZ_ASWD01000001.1"/>
</dbReference>
<evidence type="ECO:0000256" key="6">
    <source>
        <dbReference type="ARBA" id="ARBA00043149"/>
    </source>
</evidence>
<dbReference type="InterPro" id="IPR043129">
    <property type="entry name" value="ATPase_NBD"/>
</dbReference>
<dbReference type="SUPFAM" id="SSF53067">
    <property type="entry name" value="Actin-like ATPase domain"/>
    <property type="match status" value="2"/>
</dbReference>
<evidence type="ECO:0000256" key="1">
    <source>
        <dbReference type="ARBA" id="ARBA00009156"/>
    </source>
</evidence>
<keyword evidence="3" id="KW-0547">Nucleotide-binding</keyword>
<evidence type="ECO:0000313" key="11">
    <source>
        <dbReference type="Proteomes" id="UP000013782"/>
    </source>
</evidence>
<gene>
    <name evidence="10" type="ORF">UAU_02461</name>
</gene>
<evidence type="ECO:0000256" key="2">
    <source>
        <dbReference type="ARBA" id="ARBA00022679"/>
    </source>
</evidence>
<protein>
    <recommendedName>
        <fullName evidence="6">ATP:glycerol 3-phosphotransferase</fullName>
    </recommendedName>
</protein>
<dbReference type="PATRIC" id="fig|1158607.3.peg.2435"/>
<dbReference type="eggNOG" id="COG0554">
    <property type="taxonomic scope" value="Bacteria"/>
</dbReference>
<evidence type="ECO:0000256" key="3">
    <source>
        <dbReference type="ARBA" id="ARBA00022741"/>
    </source>
</evidence>
<evidence type="ECO:0000259" key="8">
    <source>
        <dbReference type="Pfam" id="PF00370"/>
    </source>
</evidence>
<name>R2SE05_9ENTE</name>
<dbReference type="Proteomes" id="UP000013782">
    <property type="component" value="Unassembled WGS sequence"/>
</dbReference>
<accession>R2SE05</accession>
<dbReference type="Gene3D" id="3.30.420.40">
    <property type="match status" value="2"/>
</dbReference>
<evidence type="ECO:0000259" key="9">
    <source>
        <dbReference type="Pfam" id="PF02782"/>
    </source>
</evidence>
<evidence type="ECO:0000256" key="4">
    <source>
        <dbReference type="ARBA" id="ARBA00022777"/>
    </source>
</evidence>
<dbReference type="STRING" id="160454.RV10_GL000700"/>
<keyword evidence="4 7" id="KW-0418">Kinase</keyword>
<dbReference type="AlphaFoldDB" id="R2SE05"/>
<dbReference type="EMBL" id="AJAQ01000016">
    <property type="protein sequence ID" value="EOH93765.1"/>
    <property type="molecule type" value="Genomic_DNA"/>
</dbReference>
<reference evidence="10 11" key="1">
    <citation type="submission" date="2013-02" db="EMBL/GenBank/DDBJ databases">
        <title>The Genome Sequence of Enterococcus pallens BAA-351.</title>
        <authorList>
            <consortium name="The Broad Institute Genome Sequencing Platform"/>
            <consortium name="The Broad Institute Genome Sequencing Center for Infectious Disease"/>
            <person name="Earl A.M."/>
            <person name="Gilmore M.S."/>
            <person name="Lebreton F."/>
            <person name="Walker B."/>
            <person name="Young S.K."/>
            <person name="Zeng Q."/>
            <person name="Gargeya S."/>
            <person name="Fitzgerald M."/>
            <person name="Haas B."/>
            <person name="Abouelleil A."/>
            <person name="Alvarado L."/>
            <person name="Arachchi H.M."/>
            <person name="Berlin A.M."/>
            <person name="Chapman S.B."/>
            <person name="Dewar J."/>
            <person name="Goldberg J."/>
            <person name="Griggs A."/>
            <person name="Gujja S."/>
            <person name="Hansen M."/>
            <person name="Howarth C."/>
            <person name="Imamovic A."/>
            <person name="Larimer J."/>
            <person name="McCowan C."/>
            <person name="Murphy C."/>
            <person name="Neiman D."/>
            <person name="Pearson M."/>
            <person name="Priest M."/>
            <person name="Roberts A."/>
            <person name="Saif S."/>
            <person name="Shea T."/>
            <person name="Sisk P."/>
            <person name="Sykes S."/>
            <person name="Wortman J."/>
            <person name="Nusbaum C."/>
            <person name="Birren B."/>
        </authorList>
    </citation>
    <scope>NUCLEOTIDE SEQUENCE [LARGE SCALE GENOMIC DNA]</scope>
    <source>
        <strain evidence="10 11">ATCC BAA-351</strain>
    </source>
</reference>
<dbReference type="HOGENOM" id="CLU_009281_2_3_9"/>
<dbReference type="GO" id="GO:0005524">
    <property type="term" value="F:ATP binding"/>
    <property type="evidence" value="ECO:0007669"/>
    <property type="project" value="UniProtKB-KW"/>
</dbReference>
<dbReference type="GO" id="GO:0019563">
    <property type="term" value="P:glycerol catabolic process"/>
    <property type="evidence" value="ECO:0007669"/>
    <property type="project" value="TreeGrafter"/>
</dbReference>
<dbReference type="Pfam" id="PF02782">
    <property type="entry name" value="FGGY_C"/>
    <property type="match status" value="1"/>
</dbReference>
<proteinExistence type="inferred from homology"/>
<dbReference type="InterPro" id="IPR018483">
    <property type="entry name" value="Carb_kinase_FGGY_CS"/>
</dbReference>
<organism evidence="10 11">
    <name type="scientific">Enterococcus pallens ATCC BAA-351</name>
    <dbReference type="NCBI Taxonomy" id="1158607"/>
    <lineage>
        <taxon>Bacteria</taxon>
        <taxon>Bacillati</taxon>
        <taxon>Bacillota</taxon>
        <taxon>Bacilli</taxon>
        <taxon>Lactobacillales</taxon>
        <taxon>Enterococcaceae</taxon>
        <taxon>Enterococcus</taxon>
    </lineage>
</organism>
<dbReference type="CDD" id="cd07769">
    <property type="entry name" value="ASKHA_NBD_FGGY_GK"/>
    <property type="match status" value="1"/>
</dbReference>
<dbReference type="PANTHER" id="PTHR10196">
    <property type="entry name" value="SUGAR KINASE"/>
    <property type="match status" value="1"/>
</dbReference>
<comment type="similarity">
    <text evidence="1 7">Belongs to the FGGY kinase family.</text>
</comment>
<keyword evidence="5" id="KW-0067">ATP-binding</keyword>
<dbReference type="GO" id="GO:0004370">
    <property type="term" value="F:glycerol kinase activity"/>
    <property type="evidence" value="ECO:0007669"/>
    <property type="project" value="TreeGrafter"/>
</dbReference>
<dbReference type="PROSITE" id="PS00445">
    <property type="entry name" value="FGGY_KINASES_2"/>
    <property type="match status" value="1"/>
</dbReference>
<dbReference type="Pfam" id="PF00370">
    <property type="entry name" value="FGGY_N"/>
    <property type="match status" value="1"/>
</dbReference>
<feature type="domain" description="Carbohydrate kinase FGGY C-terminal" evidence="9">
    <location>
        <begin position="253"/>
        <end position="438"/>
    </location>
</feature>
<dbReference type="InterPro" id="IPR018485">
    <property type="entry name" value="FGGY_C"/>
</dbReference>
<sequence length="478" mass="53351">MKNYRFVIDQSTSGTKLLVFKKGQLFKRYDKAHQQLFPQAGWVEHDPIEIWHNVDELLKQALREIKLQPEQVSSLSITNQRETVVAWDRVTGEPFYNAIVWQCNRSLKICEELINEGRSAFVQAKTGLTIDSYFSGTKIKWLYEEIPAIAEKSGSGELAIGTIDSWLVWNLTQQQMFVTEPSNACRTLLYNIHTHVWDEELMAIFGGAAADFPAIKGSSEIVGHYLGIPIQGIMADSQAALYGQGCLKPGEVKATLGTGCSIMMQVGENDTYHDQRILTTIAQRQGTKTHYALEGIIRSCADSIRWFEMQVTNLTDSNALCNQILKDDRQGDVYFLPGLQGLGAPFWNNEATGAFIGLKRTTSKLDMLGAILDSIMFQVKAVIDVLERVSGHTIQVIKVDGGVTRNRTLIQQLANLLQKEIIVNDIEELSALGAMLLTGQSLEQPVLAGQHVLPQDDPEISGKYQKWYQLVNTVAELT</sequence>
<dbReference type="PIRSF" id="PIRSF000538">
    <property type="entry name" value="GlpK"/>
    <property type="match status" value="1"/>
</dbReference>
<dbReference type="InterPro" id="IPR018484">
    <property type="entry name" value="FGGY_N"/>
</dbReference>
<dbReference type="GO" id="GO:0005829">
    <property type="term" value="C:cytosol"/>
    <property type="evidence" value="ECO:0007669"/>
    <property type="project" value="TreeGrafter"/>
</dbReference>
<keyword evidence="11" id="KW-1185">Reference proteome</keyword>
<evidence type="ECO:0000313" key="10">
    <source>
        <dbReference type="EMBL" id="EOH93765.1"/>
    </source>
</evidence>